<dbReference type="EMBL" id="KZ502442">
    <property type="protein sequence ID" value="PKU79284.1"/>
    <property type="molecule type" value="Genomic_DNA"/>
</dbReference>
<keyword evidence="1" id="KW-1133">Transmembrane helix</keyword>
<keyword evidence="1" id="KW-0472">Membrane</keyword>
<keyword evidence="1" id="KW-0812">Transmembrane</keyword>
<dbReference type="AlphaFoldDB" id="A0A2I0WUE5"/>
<sequence length="81" mass="9626">MNLLTYSMLMMFLSLVRTLLIMLSISRLFLMILQKLLLFVLISRKAPLFLMITIDIKRIFAIFWGLLTLFNTLHILVYLFL</sequence>
<gene>
    <name evidence="2" type="ORF">MA16_Dca000629</name>
</gene>
<proteinExistence type="predicted"/>
<evidence type="ECO:0000313" key="3">
    <source>
        <dbReference type="Proteomes" id="UP000233837"/>
    </source>
</evidence>
<protein>
    <submittedName>
        <fullName evidence="2">Uncharacterized protein</fullName>
    </submittedName>
</protein>
<evidence type="ECO:0000313" key="2">
    <source>
        <dbReference type="EMBL" id="PKU79284.1"/>
    </source>
</evidence>
<keyword evidence="3" id="KW-1185">Reference proteome</keyword>
<reference evidence="2 3" key="2">
    <citation type="journal article" date="2017" name="Nature">
        <title>The Apostasia genome and the evolution of orchids.</title>
        <authorList>
            <person name="Zhang G.Q."/>
            <person name="Liu K.W."/>
            <person name="Li Z."/>
            <person name="Lohaus R."/>
            <person name="Hsiao Y.Y."/>
            <person name="Niu S.C."/>
            <person name="Wang J.Y."/>
            <person name="Lin Y.C."/>
            <person name="Xu Q."/>
            <person name="Chen L.J."/>
            <person name="Yoshida K."/>
            <person name="Fujiwara S."/>
            <person name="Wang Z.W."/>
            <person name="Zhang Y.Q."/>
            <person name="Mitsuda N."/>
            <person name="Wang M."/>
            <person name="Liu G.H."/>
            <person name="Pecoraro L."/>
            <person name="Huang H.X."/>
            <person name="Xiao X.J."/>
            <person name="Lin M."/>
            <person name="Wu X.Y."/>
            <person name="Wu W.L."/>
            <person name="Chen Y.Y."/>
            <person name="Chang S.B."/>
            <person name="Sakamoto S."/>
            <person name="Ohme-Takagi M."/>
            <person name="Yagi M."/>
            <person name="Zeng S.J."/>
            <person name="Shen C.Y."/>
            <person name="Yeh C.M."/>
            <person name="Luo Y.B."/>
            <person name="Tsai W.C."/>
            <person name="Van de Peer Y."/>
            <person name="Liu Z.J."/>
        </authorList>
    </citation>
    <scope>NUCLEOTIDE SEQUENCE [LARGE SCALE GENOMIC DNA]</scope>
    <source>
        <tissue evidence="2">The whole plant</tissue>
    </source>
</reference>
<organism evidence="2 3">
    <name type="scientific">Dendrobium catenatum</name>
    <dbReference type="NCBI Taxonomy" id="906689"/>
    <lineage>
        <taxon>Eukaryota</taxon>
        <taxon>Viridiplantae</taxon>
        <taxon>Streptophyta</taxon>
        <taxon>Embryophyta</taxon>
        <taxon>Tracheophyta</taxon>
        <taxon>Spermatophyta</taxon>
        <taxon>Magnoliopsida</taxon>
        <taxon>Liliopsida</taxon>
        <taxon>Asparagales</taxon>
        <taxon>Orchidaceae</taxon>
        <taxon>Epidendroideae</taxon>
        <taxon>Malaxideae</taxon>
        <taxon>Dendrobiinae</taxon>
        <taxon>Dendrobium</taxon>
    </lineage>
</organism>
<feature type="transmembrane region" description="Helical" evidence="1">
    <location>
        <begin position="60"/>
        <end position="80"/>
    </location>
</feature>
<reference evidence="2 3" key="1">
    <citation type="journal article" date="2016" name="Sci. Rep.">
        <title>The Dendrobium catenatum Lindl. genome sequence provides insights into polysaccharide synthase, floral development and adaptive evolution.</title>
        <authorList>
            <person name="Zhang G.Q."/>
            <person name="Xu Q."/>
            <person name="Bian C."/>
            <person name="Tsai W.C."/>
            <person name="Yeh C.M."/>
            <person name="Liu K.W."/>
            <person name="Yoshida K."/>
            <person name="Zhang L.S."/>
            <person name="Chang S.B."/>
            <person name="Chen F."/>
            <person name="Shi Y."/>
            <person name="Su Y.Y."/>
            <person name="Zhang Y.Q."/>
            <person name="Chen L.J."/>
            <person name="Yin Y."/>
            <person name="Lin M."/>
            <person name="Huang H."/>
            <person name="Deng H."/>
            <person name="Wang Z.W."/>
            <person name="Zhu S.L."/>
            <person name="Zhao X."/>
            <person name="Deng C."/>
            <person name="Niu S.C."/>
            <person name="Huang J."/>
            <person name="Wang M."/>
            <person name="Liu G.H."/>
            <person name="Yang H.J."/>
            <person name="Xiao X.J."/>
            <person name="Hsiao Y.Y."/>
            <person name="Wu W.L."/>
            <person name="Chen Y.Y."/>
            <person name="Mitsuda N."/>
            <person name="Ohme-Takagi M."/>
            <person name="Luo Y.B."/>
            <person name="Van de Peer Y."/>
            <person name="Liu Z.J."/>
        </authorList>
    </citation>
    <scope>NUCLEOTIDE SEQUENCE [LARGE SCALE GENOMIC DNA]</scope>
    <source>
        <tissue evidence="2">The whole plant</tissue>
    </source>
</reference>
<dbReference type="Proteomes" id="UP000233837">
    <property type="component" value="Unassembled WGS sequence"/>
</dbReference>
<evidence type="ECO:0000256" key="1">
    <source>
        <dbReference type="SAM" id="Phobius"/>
    </source>
</evidence>
<accession>A0A2I0WUE5</accession>
<name>A0A2I0WUE5_9ASPA</name>